<organism evidence="2 3">
    <name type="scientific">Candidatus Sungbacteria bacterium RIFCSPHIGHO2_02_FULL_47_11</name>
    <dbReference type="NCBI Taxonomy" id="1802270"/>
    <lineage>
        <taxon>Bacteria</taxon>
        <taxon>Candidatus Sungiibacteriota</taxon>
    </lineage>
</organism>
<reference evidence="2 3" key="1">
    <citation type="journal article" date="2016" name="Nat. Commun.">
        <title>Thousands of microbial genomes shed light on interconnected biogeochemical processes in an aquifer system.</title>
        <authorList>
            <person name="Anantharaman K."/>
            <person name="Brown C.T."/>
            <person name="Hug L.A."/>
            <person name="Sharon I."/>
            <person name="Castelle C.J."/>
            <person name="Probst A.J."/>
            <person name="Thomas B.C."/>
            <person name="Singh A."/>
            <person name="Wilkins M.J."/>
            <person name="Karaoz U."/>
            <person name="Brodie E.L."/>
            <person name="Williams K.H."/>
            <person name="Hubbard S.S."/>
            <person name="Banfield J.F."/>
        </authorList>
    </citation>
    <scope>NUCLEOTIDE SEQUENCE [LARGE SCALE GENOMIC DNA]</scope>
</reference>
<keyword evidence="1" id="KW-0175">Coiled coil</keyword>
<dbReference type="Proteomes" id="UP000179023">
    <property type="component" value="Unassembled WGS sequence"/>
</dbReference>
<name>A0A1G2KKL6_9BACT</name>
<evidence type="ECO:0000313" key="2">
    <source>
        <dbReference type="EMBL" id="OGZ99051.1"/>
    </source>
</evidence>
<feature type="coiled-coil region" evidence="1">
    <location>
        <begin position="31"/>
        <end position="122"/>
    </location>
</feature>
<accession>A0A1G2KKL6</accession>
<evidence type="ECO:0000256" key="1">
    <source>
        <dbReference type="SAM" id="Coils"/>
    </source>
</evidence>
<proteinExistence type="predicted"/>
<comment type="caution">
    <text evidence="2">The sequence shown here is derived from an EMBL/GenBank/DDBJ whole genome shotgun (WGS) entry which is preliminary data.</text>
</comment>
<gene>
    <name evidence="2" type="ORF">A3C07_02730</name>
</gene>
<evidence type="ECO:0008006" key="4">
    <source>
        <dbReference type="Google" id="ProtNLM"/>
    </source>
</evidence>
<dbReference type="AlphaFoldDB" id="A0A1G2KKL6"/>
<sequence length="240" mass="26531">MPVDSIFDKTRNLVLGNIHEFLNRARDRNSIVSVKQDLRDSEANLAELESSLAEQSGEIRTLTRDLKNLNERAKTEQETIDIVLGNTDPNDDHLAEDPQMRLDSLNVQIKDVQENLAAAQTLFSEFQRSFSVVKSRHEEGVRDLERLERLQRNVDAKQAAAKVLQRAGAIARSSSTTASVDNAARELQKNSDVADARLAQEMAKMGEATGSDEARVRARAAIEKRRAELAQAKPASASAA</sequence>
<evidence type="ECO:0000313" key="3">
    <source>
        <dbReference type="Proteomes" id="UP000179023"/>
    </source>
</evidence>
<dbReference type="EMBL" id="MHQI01000049">
    <property type="protein sequence ID" value="OGZ99051.1"/>
    <property type="molecule type" value="Genomic_DNA"/>
</dbReference>
<protein>
    <recommendedName>
        <fullName evidence="4">PspA/IM30 family protein</fullName>
    </recommendedName>
</protein>